<dbReference type="Gene3D" id="3.40.30.10">
    <property type="entry name" value="Glutaredoxin"/>
    <property type="match status" value="1"/>
</dbReference>
<evidence type="ECO:0000256" key="1">
    <source>
        <dbReference type="ARBA" id="ARBA00012452"/>
    </source>
</evidence>
<dbReference type="SFLD" id="SFLDS00019">
    <property type="entry name" value="Glutathione_Transferase_(cytos"/>
    <property type="match status" value="1"/>
</dbReference>
<dbReference type="CDD" id="cd03189">
    <property type="entry name" value="GST_C_GTT1_like"/>
    <property type="match status" value="1"/>
</dbReference>
<organism evidence="5 6">
    <name type="scientific">Vreelandella zhuhanensis</name>
    <dbReference type="NCBI Taxonomy" id="2684210"/>
    <lineage>
        <taxon>Bacteria</taxon>
        <taxon>Pseudomonadati</taxon>
        <taxon>Pseudomonadota</taxon>
        <taxon>Gammaproteobacteria</taxon>
        <taxon>Oceanospirillales</taxon>
        <taxon>Halomonadaceae</taxon>
        <taxon>Vreelandella</taxon>
    </lineage>
</organism>
<dbReference type="InterPro" id="IPR036249">
    <property type="entry name" value="Thioredoxin-like_sf"/>
</dbReference>
<dbReference type="SFLD" id="SFLDG01150">
    <property type="entry name" value="Main.1:_Beta-like"/>
    <property type="match status" value="1"/>
</dbReference>
<proteinExistence type="predicted"/>
<dbReference type="InterPro" id="IPR036282">
    <property type="entry name" value="Glutathione-S-Trfase_C_sf"/>
</dbReference>
<evidence type="ECO:0000259" key="4">
    <source>
        <dbReference type="PROSITE" id="PS50404"/>
    </source>
</evidence>
<dbReference type="RefSeq" id="WP_160417147.1">
    <property type="nucleotide sequence ID" value="NZ_WTKP01000001.1"/>
</dbReference>
<comment type="catalytic activity">
    <reaction evidence="3">
        <text>RX + glutathione = an S-substituted glutathione + a halide anion + H(+)</text>
        <dbReference type="Rhea" id="RHEA:16437"/>
        <dbReference type="ChEBI" id="CHEBI:15378"/>
        <dbReference type="ChEBI" id="CHEBI:16042"/>
        <dbReference type="ChEBI" id="CHEBI:17792"/>
        <dbReference type="ChEBI" id="CHEBI:57925"/>
        <dbReference type="ChEBI" id="CHEBI:90779"/>
        <dbReference type="EC" id="2.5.1.18"/>
    </reaction>
</comment>
<dbReference type="SUPFAM" id="SSF47616">
    <property type="entry name" value="GST C-terminal domain-like"/>
    <property type="match status" value="1"/>
</dbReference>
<dbReference type="Pfam" id="PF02798">
    <property type="entry name" value="GST_N"/>
    <property type="match status" value="1"/>
</dbReference>
<dbReference type="GO" id="GO:0004364">
    <property type="term" value="F:glutathione transferase activity"/>
    <property type="evidence" value="ECO:0007669"/>
    <property type="project" value="UniProtKB-EC"/>
</dbReference>
<protein>
    <recommendedName>
        <fullName evidence="1">glutathione transferase</fullName>
        <ecNumber evidence="1">2.5.1.18</ecNumber>
    </recommendedName>
</protein>
<dbReference type="PANTHER" id="PTHR44051">
    <property type="entry name" value="GLUTATHIONE S-TRANSFERASE-RELATED"/>
    <property type="match status" value="1"/>
</dbReference>
<name>A0A7X3GY87_9GAMM</name>
<reference evidence="5 6" key="1">
    <citation type="submission" date="2019-12" db="EMBL/GenBank/DDBJ databases">
        <title>Halomonas rutogse sp. nov. isolated from two lakes on Tibetan Plateau.</title>
        <authorList>
            <person name="Gao P."/>
        </authorList>
    </citation>
    <scope>NUCLEOTIDE SEQUENCE [LARGE SCALE GENOMIC DNA]</scope>
    <source>
        <strain evidence="5 6">ZH2S</strain>
    </source>
</reference>
<keyword evidence="2 5" id="KW-0808">Transferase</keyword>
<dbReference type="Gene3D" id="1.20.1050.10">
    <property type="match status" value="1"/>
</dbReference>
<evidence type="ECO:0000256" key="3">
    <source>
        <dbReference type="ARBA" id="ARBA00047960"/>
    </source>
</evidence>
<sequence>MIRVHHLEKSRSHRILWLLETLALEYEVITYQRDSDTQLAPEALKRVHPLGKSPVITDGEITVAESGAIIDYLLSRYGEGRCQPSSDDIAEWANYRYWMHYAEGSLMPLLVMRLVFAQLPKQSPWVIKPIAKGINDTVNKRFITPQLTQHLAMIESHLAKRRQFSSTWPSGADVQMSFPLKVLAMSQSLDDYPAIMALVERIDADSGWQRVVERAGPLTLPGQ</sequence>
<dbReference type="EMBL" id="WTKP01000001">
    <property type="protein sequence ID" value="MWJ26946.1"/>
    <property type="molecule type" value="Genomic_DNA"/>
</dbReference>
<accession>A0A7X3GY87</accession>
<dbReference type="CDD" id="cd03046">
    <property type="entry name" value="GST_N_GTT1_like"/>
    <property type="match status" value="1"/>
</dbReference>
<dbReference type="InterPro" id="IPR004045">
    <property type="entry name" value="Glutathione_S-Trfase_N"/>
</dbReference>
<dbReference type="Proteomes" id="UP000437638">
    <property type="component" value="Unassembled WGS sequence"/>
</dbReference>
<dbReference type="AlphaFoldDB" id="A0A7X3GY87"/>
<keyword evidence="6" id="KW-1185">Reference proteome</keyword>
<dbReference type="InterPro" id="IPR040079">
    <property type="entry name" value="Glutathione_S-Trfase"/>
</dbReference>
<dbReference type="GO" id="GO:0005737">
    <property type="term" value="C:cytoplasm"/>
    <property type="evidence" value="ECO:0007669"/>
    <property type="project" value="UniProtKB-ARBA"/>
</dbReference>
<dbReference type="EC" id="2.5.1.18" evidence="1"/>
<dbReference type="SUPFAM" id="SSF52833">
    <property type="entry name" value="Thioredoxin-like"/>
    <property type="match status" value="1"/>
</dbReference>
<dbReference type="PANTHER" id="PTHR44051:SF9">
    <property type="entry name" value="GLUTATHIONE S-TRANSFERASE 1"/>
    <property type="match status" value="1"/>
</dbReference>
<evidence type="ECO:0000256" key="2">
    <source>
        <dbReference type="ARBA" id="ARBA00022679"/>
    </source>
</evidence>
<dbReference type="PROSITE" id="PS50404">
    <property type="entry name" value="GST_NTER"/>
    <property type="match status" value="1"/>
</dbReference>
<feature type="domain" description="GST N-terminal" evidence="4">
    <location>
        <begin position="1"/>
        <end position="81"/>
    </location>
</feature>
<comment type="caution">
    <text evidence="5">The sequence shown here is derived from an EMBL/GenBank/DDBJ whole genome shotgun (WGS) entry which is preliminary data.</text>
</comment>
<evidence type="ECO:0000313" key="6">
    <source>
        <dbReference type="Proteomes" id="UP000437638"/>
    </source>
</evidence>
<dbReference type="FunFam" id="3.40.30.10:FF:000156">
    <property type="entry name" value="Glutathione S-transferase 1"/>
    <property type="match status" value="1"/>
</dbReference>
<evidence type="ECO:0000313" key="5">
    <source>
        <dbReference type="EMBL" id="MWJ26946.1"/>
    </source>
</evidence>
<dbReference type="GO" id="GO:0004601">
    <property type="term" value="F:peroxidase activity"/>
    <property type="evidence" value="ECO:0007669"/>
    <property type="project" value="UniProtKB-ARBA"/>
</dbReference>
<dbReference type="SFLD" id="SFLDG00358">
    <property type="entry name" value="Main_(cytGST)"/>
    <property type="match status" value="1"/>
</dbReference>
<gene>
    <name evidence="5" type="ORF">GPM19_01750</name>
</gene>